<dbReference type="EMBL" id="BMOQ01000015">
    <property type="protein sequence ID" value="GGN26937.1"/>
    <property type="molecule type" value="Genomic_DNA"/>
</dbReference>
<name>A0A830GHN4_9EURY</name>
<evidence type="ECO:0000313" key="2">
    <source>
        <dbReference type="Proteomes" id="UP000608850"/>
    </source>
</evidence>
<proteinExistence type="predicted"/>
<reference evidence="1 2" key="1">
    <citation type="journal article" date="2019" name="Int. J. Syst. Evol. Microbiol.">
        <title>The Global Catalogue of Microorganisms (GCM) 10K type strain sequencing project: providing services to taxonomists for standard genome sequencing and annotation.</title>
        <authorList>
            <consortium name="The Broad Institute Genomics Platform"/>
            <consortium name="The Broad Institute Genome Sequencing Center for Infectious Disease"/>
            <person name="Wu L."/>
            <person name="Ma J."/>
        </authorList>
    </citation>
    <scope>NUCLEOTIDE SEQUENCE [LARGE SCALE GENOMIC DNA]</scope>
    <source>
        <strain evidence="1 2">JCM 16331</strain>
    </source>
</reference>
<comment type="caution">
    <text evidence="1">The sequence shown here is derived from an EMBL/GenBank/DDBJ whole genome shotgun (WGS) entry which is preliminary data.</text>
</comment>
<sequence>MTADKSTVALTSEDDVEHLVRVLPQSTTTRKERLEDLFANDTAPSAIDVFRTWFGPANTPSLDDARRYADVDVAAGFDPKTDSRQSTHLILIGEAYDRAIEEGLDDVAVYLRALEEDQQRKFARLLRRGVLE</sequence>
<organism evidence="1 2">
    <name type="scientific">Halarchaeum nitratireducens</name>
    <dbReference type="NCBI Taxonomy" id="489913"/>
    <lineage>
        <taxon>Archaea</taxon>
        <taxon>Methanobacteriati</taxon>
        <taxon>Methanobacteriota</taxon>
        <taxon>Stenosarchaea group</taxon>
        <taxon>Halobacteria</taxon>
        <taxon>Halobacteriales</taxon>
        <taxon>Halobacteriaceae</taxon>
    </lineage>
</organism>
<accession>A0A830GHN4</accession>
<keyword evidence="2" id="KW-1185">Reference proteome</keyword>
<protein>
    <submittedName>
        <fullName evidence="1">Uncharacterized protein</fullName>
    </submittedName>
</protein>
<dbReference type="Proteomes" id="UP000608850">
    <property type="component" value="Unassembled WGS sequence"/>
</dbReference>
<dbReference type="RefSeq" id="WP_188880196.1">
    <property type="nucleotide sequence ID" value="NZ_BMOQ01000015.1"/>
</dbReference>
<gene>
    <name evidence="1" type="ORF">GCM10009021_31790</name>
</gene>
<dbReference type="AlphaFoldDB" id="A0A830GHN4"/>
<evidence type="ECO:0000313" key="1">
    <source>
        <dbReference type="EMBL" id="GGN26937.1"/>
    </source>
</evidence>